<gene>
    <name evidence="4" type="ORF">HINF_LOCUS4106</name>
    <name evidence="3" type="ORF">HINF_LOCUS50022</name>
</gene>
<evidence type="ECO:0000313" key="4">
    <source>
        <dbReference type="EMBL" id="CAL5977018.1"/>
    </source>
</evidence>
<name>A0AA86QSQ0_9EUKA</name>
<dbReference type="InterPro" id="IPR029044">
    <property type="entry name" value="Nucleotide-diphossugar_trans"/>
</dbReference>
<evidence type="ECO:0000259" key="2">
    <source>
        <dbReference type="Pfam" id="PF00535"/>
    </source>
</evidence>
<dbReference type="Pfam" id="PF00535">
    <property type="entry name" value="Glycos_transf_2"/>
    <property type="match status" value="1"/>
</dbReference>
<dbReference type="PANTHER" id="PTHR22916">
    <property type="entry name" value="GLYCOSYLTRANSFERASE"/>
    <property type="match status" value="1"/>
</dbReference>
<evidence type="ECO:0000313" key="5">
    <source>
        <dbReference type="Proteomes" id="UP001642409"/>
    </source>
</evidence>
<feature type="domain" description="Glycosyltransferase 2-like" evidence="2">
    <location>
        <begin position="12"/>
        <end position="146"/>
    </location>
</feature>
<keyword evidence="3" id="KW-0808">Transferase</keyword>
<protein>
    <submittedName>
        <fullName evidence="3">Glycosyl transferase family 2 protein</fullName>
    </submittedName>
    <submittedName>
        <fullName evidence="4">Glycosyl_transferase family 2 protein</fullName>
    </submittedName>
</protein>
<reference evidence="3" key="1">
    <citation type="submission" date="2023-06" db="EMBL/GenBank/DDBJ databases">
        <authorList>
            <person name="Kurt Z."/>
        </authorList>
    </citation>
    <scope>NUCLEOTIDE SEQUENCE</scope>
</reference>
<dbReference type="Gene3D" id="3.90.550.10">
    <property type="entry name" value="Spore Coat Polysaccharide Biosynthesis Protein SpsA, Chain A"/>
    <property type="match status" value="1"/>
</dbReference>
<dbReference type="InterPro" id="IPR001173">
    <property type="entry name" value="Glyco_trans_2-like"/>
</dbReference>
<accession>A0AA86QSQ0</accession>
<dbReference type="GO" id="GO:0016740">
    <property type="term" value="F:transferase activity"/>
    <property type="evidence" value="ECO:0007669"/>
    <property type="project" value="UniProtKB-KW"/>
</dbReference>
<comment type="function">
    <text evidence="1">Dolichyl-phosphate beta-glucosyltransferase involved in the glycosylation of glycoproteins through the synthesis of dolichyl beta-D-glucosyl phosphate which serves as a sugar donor for transfer of three glucose residues to the Man-9-GlcNAc-2-PP-dolichol precursor to N-glycans.</text>
</comment>
<proteinExistence type="predicted"/>
<dbReference type="EMBL" id="CAXDID020000007">
    <property type="protein sequence ID" value="CAL5977018.1"/>
    <property type="molecule type" value="Genomic_DNA"/>
</dbReference>
<evidence type="ECO:0000313" key="3">
    <source>
        <dbReference type="EMBL" id="CAI9962377.1"/>
    </source>
</evidence>
<dbReference type="SUPFAM" id="SSF53448">
    <property type="entry name" value="Nucleotide-diphospho-sugar transferases"/>
    <property type="match status" value="1"/>
</dbReference>
<dbReference type="Proteomes" id="UP001642409">
    <property type="component" value="Unassembled WGS sequence"/>
</dbReference>
<comment type="caution">
    <text evidence="3">The sequence shown here is derived from an EMBL/GenBank/DDBJ whole genome shotgun (WGS) entry which is preliminary data.</text>
</comment>
<sequence length="415" mass="47548">MKTSIPAQPQVSIITPAFNSAHCIENALKYALAQTYAHWDMIVVNDGSTDNTAEIVQSYADKHPNIKLHTLPRNRGVFYARNFGVTLASEFVVFLDADDELTPTAIEEAVKAQQEHDVDIVHFTYDIFHEPSKTMMKCRDMSVLYPKKVVGREVIDTYAKTAGVNFQIWSKLFRRSLLEHAIKKLNIVASNRLTYAEDLLFCSTMLTTSTSLIGIANLGYIYHINPESLTNEKLTELKLFNKYFTFHYNKKLTLRNVLEVQQKTGIAVDIFQPSEERFGMANIPTFQSIRHQITIMQIFMGVGMLNSGEAHQKMLKDMWEEKVFSRCTFQNGGWLQNDGSEFILPDEVLGSGFVELWNGQNSEEIFCKGLSLKQTFELIDHIWEQRESGVDFQKESLSAQNSWYNNYLKAFNIKK</sequence>
<organism evidence="3">
    <name type="scientific">Hexamita inflata</name>
    <dbReference type="NCBI Taxonomy" id="28002"/>
    <lineage>
        <taxon>Eukaryota</taxon>
        <taxon>Metamonada</taxon>
        <taxon>Diplomonadida</taxon>
        <taxon>Hexamitidae</taxon>
        <taxon>Hexamitinae</taxon>
        <taxon>Hexamita</taxon>
    </lineage>
</organism>
<dbReference type="EMBL" id="CATOUU010000952">
    <property type="protein sequence ID" value="CAI9962377.1"/>
    <property type="molecule type" value="Genomic_DNA"/>
</dbReference>
<dbReference type="CDD" id="cd00761">
    <property type="entry name" value="Glyco_tranf_GTA_type"/>
    <property type="match status" value="1"/>
</dbReference>
<reference evidence="4 5" key="2">
    <citation type="submission" date="2024-07" db="EMBL/GenBank/DDBJ databases">
        <authorList>
            <person name="Akdeniz Z."/>
        </authorList>
    </citation>
    <scope>NUCLEOTIDE SEQUENCE [LARGE SCALE GENOMIC DNA]</scope>
</reference>
<evidence type="ECO:0000256" key="1">
    <source>
        <dbReference type="ARBA" id="ARBA00003301"/>
    </source>
</evidence>
<keyword evidence="5" id="KW-1185">Reference proteome</keyword>
<dbReference type="AlphaFoldDB" id="A0AA86QSQ0"/>